<dbReference type="KEGG" id="fsm:CCS41_12420"/>
<gene>
    <name evidence="1" type="ORF">CCS41_12420</name>
</gene>
<dbReference type="Proteomes" id="UP000261875">
    <property type="component" value="Chromosome"/>
</dbReference>
<dbReference type="EMBL" id="CP021659">
    <property type="protein sequence ID" value="AWK15447.1"/>
    <property type="molecule type" value="Genomic_DNA"/>
</dbReference>
<dbReference type="InterPro" id="IPR045459">
    <property type="entry name" value="DUF5908"/>
</dbReference>
<evidence type="ECO:0000313" key="2">
    <source>
        <dbReference type="Proteomes" id="UP000261875"/>
    </source>
</evidence>
<reference evidence="1 2" key="1">
    <citation type="submission" date="2017-05" db="EMBL/GenBank/DDBJ databases">
        <title>Genome sequence of Candidatus Fukatsuia symbiotica and Candidatus Hamiltonella defensa from Acyrthosiphon pisum strain 5D.</title>
        <authorList>
            <person name="Patel V.A."/>
            <person name="Chevignon G."/>
            <person name="Russell J.A."/>
            <person name="Oliver K.M."/>
        </authorList>
    </citation>
    <scope>NUCLEOTIDE SEQUENCE [LARGE SCALE GENOMIC DNA]</scope>
    <source>
        <strain evidence="1 2">5D</strain>
    </source>
</reference>
<evidence type="ECO:0000313" key="1">
    <source>
        <dbReference type="EMBL" id="AWK15447.1"/>
    </source>
</evidence>
<name>A0A2U8I8K0_9GAMM</name>
<keyword evidence="2" id="KW-1185">Reference proteome</keyword>
<accession>A0A2U8I8K0</accession>
<dbReference type="Pfam" id="PF19265">
    <property type="entry name" value="DUF5908"/>
    <property type="match status" value="1"/>
</dbReference>
<proteinExistence type="predicted"/>
<organism evidence="1 2">
    <name type="scientific">Candidatus Fukatsuia symbiotica</name>
    <dbReference type="NCBI Taxonomy" id="1878942"/>
    <lineage>
        <taxon>Bacteria</taxon>
        <taxon>Pseudomonadati</taxon>
        <taxon>Pseudomonadota</taxon>
        <taxon>Gammaproteobacteria</taxon>
        <taxon>Enterobacterales</taxon>
        <taxon>Yersiniaceae</taxon>
        <taxon>Candidatus Fukatsuia</taxon>
    </lineage>
</organism>
<dbReference type="OrthoDB" id="9921097at2"/>
<dbReference type="AlphaFoldDB" id="A0A2U8I8K0"/>
<protein>
    <submittedName>
        <fullName evidence="1">Uncharacterized protein</fullName>
    </submittedName>
</protein>
<sequence length="91" mass="10712">MPIEIRELMIKATLSDPPHFSGEASRWVEEVNTEDPILPERQDHDPRGRRFIAAQLEQLLPEQVEKLLRDRFSEQALTDQIVHILARMKER</sequence>